<proteinExistence type="predicted"/>
<keyword evidence="3" id="KW-1185">Reference proteome</keyword>
<dbReference type="GO" id="GO:0006313">
    <property type="term" value="P:DNA transposition"/>
    <property type="evidence" value="ECO:0007669"/>
    <property type="project" value="InterPro"/>
</dbReference>
<name>A0A4Y2B8P1_ARAVE</name>
<dbReference type="Proteomes" id="UP000499080">
    <property type="component" value="Unassembled WGS sequence"/>
</dbReference>
<dbReference type="GO" id="GO:0003677">
    <property type="term" value="F:DNA binding"/>
    <property type="evidence" value="ECO:0007669"/>
    <property type="project" value="InterPro"/>
</dbReference>
<dbReference type="EMBL" id="BGPR01000055">
    <property type="protein sequence ID" value="GBL87656.1"/>
    <property type="molecule type" value="Genomic_DNA"/>
</dbReference>
<protein>
    <recommendedName>
        <fullName evidence="1">Transposase Tc1-like domain-containing protein</fullName>
    </recommendedName>
</protein>
<dbReference type="Pfam" id="PF01498">
    <property type="entry name" value="HTH_Tnp_Tc3_2"/>
    <property type="match status" value="1"/>
</dbReference>
<dbReference type="AlphaFoldDB" id="A0A4Y2B8P1"/>
<sequence>MTVTPAVDAKVLVVHASSKKKNVGDCPAWQNRRLHCIALTAQYNEGPSASVSQHTVQRTLLDMGLCSRRPTRVPLLTKRHC</sequence>
<dbReference type="OrthoDB" id="6462200at2759"/>
<dbReference type="GO" id="GO:0015074">
    <property type="term" value="P:DNA integration"/>
    <property type="evidence" value="ECO:0007669"/>
    <property type="project" value="InterPro"/>
</dbReference>
<feature type="domain" description="Transposase Tc1-like" evidence="1">
    <location>
        <begin position="30"/>
        <end position="80"/>
    </location>
</feature>
<reference evidence="2 3" key="1">
    <citation type="journal article" date="2019" name="Sci. Rep.">
        <title>Orb-weaving spider Araneus ventricosus genome elucidates the spidroin gene catalogue.</title>
        <authorList>
            <person name="Kono N."/>
            <person name="Nakamura H."/>
            <person name="Ohtoshi R."/>
            <person name="Moran D.A.P."/>
            <person name="Shinohara A."/>
            <person name="Yoshida Y."/>
            <person name="Fujiwara M."/>
            <person name="Mori M."/>
            <person name="Tomita M."/>
            <person name="Arakawa K."/>
        </authorList>
    </citation>
    <scope>NUCLEOTIDE SEQUENCE [LARGE SCALE GENOMIC DNA]</scope>
</reference>
<accession>A0A4Y2B8P1</accession>
<dbReference type="InterPro" id="IPR002492">
    <property type="entry name" value="Transposase_Tc1-like"/>
</dbReference>
<organism evidence="2 3">
    <name type="scientific">Araneus ventricosus</name>
    <name type="common">Orbweaver spider</name>
    <name type="synonym">Epeira ventricosa</name>
    <dbReference type="NCBI Taxonomy" id="182803"/>
    <lineage>
        <taxon>Eukaryota</taxon>
        <taxon>Metazoa</taxon>
        <taxon>Ecdysozoa</taxon>
        <taxon>Arthropoda</taxon>
        <taxon>Chelicerata</taxon>
        <taxon>Arachnida</taxon>
        <taxon>Araneae</taxon>
        <taxon>Araneomorphae</taxon>
        <taxon>Entelegynae</taxon>
        <taxon>Araneoidea</taxon>
        <taxon>Araneidae</taxon>
        <taxon>Araneus</taxon>
    </lineage>
</organism>
<comment type="caution">
    <text evidence="2">The sequence shown here is derived from an EMBL/GenBank/DDBJ whole genome shotgun (WGS) entry which is preliminary data.</text>
</comment>
<evidence type="ECO:0000313" key="3">
    <source>
        <dbReference type="Proteomes" id="UP000499080"/>
    </source>
</evidence>
<gene>
    <name evidence="2" type="ORF">AVEN_81289_1</name>
</gene>
<evidence type="ECO:0000313" key="2">
    <source>
        <dbReference type="EMBL" id="GBL87656.1"/>
    </source>
</evidence>
<evidence type="ECO:0000259" key="1">
    <source>
        <dbReference type="Pfam" id="PF01498"/>
    </source>
</evidence>